<comment type="caution">
    <text evidence="1">The sequence shown here is derived from an EMBL/GenBank/DDBJ whole genome shotgun (WGS) entry which is preliminary data.</text>
</comment>
<evidence type="ECO:0000313" key="2">
    <source>
        <dbReference type="Proteomes" id="UP001059893"/>
    </source>
</evidence>
<protein>
    <submittedName>
        <fullName evidence="1">Uncharacterized protein</fullName>
    </submittedName>
</protein>
<keyword evidence="2" id="KW-1185">Reference proteome</keyword>
<organism evidence="1 2">
    <name type="scientific">Pyricularia grisea</name>
    <name type="common">Crabgrass-specific blast fungus</name>
    <name type="synonym">Magnaporthe grisea</name>
    <dbReference type="NCBI Taxonomy" id="148305"/>
    <lineage>
        <taxon>Eukaryota</taxon>
        <taxon>Fungi</taxon>
        <taxon>Dikarya</taxon>
        <taxon>Ascomycota</taxon>
        <taxon>Pezizomycotina</taxon>
        <taxon>Sordariomycetes</taxon>
        <taxon>Sordariomycetidae</taxon>
        <taxon>Magnaporthales</taxon>
        <taxon>Pyriculariaceae</taxon>
        <taxon>Pyricularia</taxon>
    </lineage>
</organism>
<accession>A0ABQ8NGJ5</accession>
<dbReference type="EMBL" id="JABSND010000127">
    <property type="protein sequence ID" value="KAI6296746.1"/>
    <property type="molecule type" value="Genomic_DNA"/>
</dbReference>
<gene>
    <name evidence="1" type="ORF">MCOR33_006737</name>
</gene>
<name>A0ABQ8NGJ5_PYRGI</name>
<proteinExistence type="predicted"/>
<sequence length="66" mass="8026">MPPGRQNNTERRRIRDDCRKRLADYIFSDSKSNLLTFAFCREDPIFTDGEFFQATRKYVPRYFLRV</sequence>
<evidence type="ECO:0000313" key="1">
    <source>
        <dbReference type="EMBL" id="KAI6296746.1"/>
    </source>
</evidence>
<reference evidence="1" key="1">
    <citation type="submission" date="2021-01" db="EMBL/GenBank/DDBJ databases">
        <title>Deciphering the adaptive evolutionary patterns associated with biogeogrpahic diversity in the finger millet blast pathogen Magnaporthe oryzae in Eastern Africa.</title>
        <authorList>
            <person name="Onyema G."/>
            <person name="Shittu T.A."/>
            <person name="Dodsworth S."/>
            <person name="Devilliers S."/>
            <person name="Muthumeenakshi S."/>
            <person name="Sreenivasaprasad S."/>
        </authorList>
    </citation>
    <scope>NUCLEOTIDE SEQUENCE</scope>
    <source>
        <strain evidence="1">D15/s37</strain>
    </source>
</reference>
<dbReference type="Proteomes" id="UP001059893">
    <property type="component" value="Unassembled WGS sequence"/>
</dbReference>